<accession>A0A9Q1RM74</accession>
<dbReference type="OrthoDB" id="10072024at2759"/>
<sequence length="88" mass="10215">MLLSEVETEDTLDTPQVNVTETAEEYNYEPETGVKYRSLREVERRLNGEIFAPRTSASAVRNYPKSSTEYSSFAEFPIPEDGYLWWKV</sequence>
<gene>
    <name evidence="1" type="ORF">K7X08_031497</name>
</gene>
<evidence type="ECO:0000313" key="1">
    <source>
        <dbReference type="EMBL" id="KAJ8563045.1"/>
    </source>
</evidence>
<reference evidence="2" key="1">
    <citation type="journal article" date="2023" name="Proc. Natl. Acad. Sci. U.S.A.">
        <title>Genomic and structural basis for evolution of tropane alkaloid biosynthesis.</title>
        <authorList>
            <person name="Wanga Y.-J."/>
            <person name="Taina T."/>
            <person name="Yua J.-Y."/>
            <person name="Lia J."/>
            <person name="Xua B."/>
            <person name="Chenc J."/>
            <person name="D'Auriad J.C."/>
            <person name="Huanga J.-P."/>
            <person name="Huanga S.-X."/>
        </authorList>
    </citation>
    <scope>NUCLEOTIDE SEQUENCE [LARGE SCALE GENOMIC DNA]</scope>
    <source>
        <strain evidence="2">cv. KIB-2019</strain>
    </source>
</reference>
<dbReference type="AlphaFoldDB" id="A0A9Q1RM74"/>
<protein>
    <submittedName>
        <fullName evidence="1">Uncharacterized protein</fullName>
    </submittedName>
</protein>
<keyword evidence="2" id="KW-1185">Reference proteome</keyword>
<dbReference type="EMBL" id="JAJAGQ010000005">
    <property type="protein sequence ID" value="KAJ8563045.1"/>
    <property type="molecule type" value="Genomic_DNA"/>
</dbReference>
<name>A0A9Q1RM74_9SOLA</name>
<organism evidence="1 2">
    <name type="scientific">Anisodus acutangulus</name>
    <dbReference type="NCBI Taxonomy" id="402998"/>
    <lineage>
        <taxon>Eukaryota</taxon>
        <taxon>Viridiplantae</taxon>
        <taxon>Streptophyta</taxon>
        <taxon>Embryophyta</taxon>
        <taxon>Tracheophyta</taxon>
        <taxon>Spermatophyta</taxon>
        <taxon>Magnoliopsida</taxon>
        <taxon>eudicotyledons</taxon>
        <taxon>Gunneridae</taxon>
        <taxon>Pentapetalae</taxon>
        <taxon>asterids</taxon>
        <taxon>lamiids</taxon>
        <taxon>Solanales</taxon>
        <taxon>Solanaceae</taxon>
        <taxon>Solanoideae</taxon>
        <taxon>Hyoscyameae</taxon>
        <taxon>Anisodus</taxon>
    </lineage>
</organism>
<proteinExistence type="predicted"/>
<evidence type="ECO:0000313" key="2">
    <source>
        <dbReference type="Proteomes" id="UP001152561"/>
    </source>
</evidence>
<dbReference type="Proteomes" id="UP001152561">
    <property type="component" value="Unassembled WGS sequence"/>
</dbReference>
<comment type="caution">
    <text evidence="1">The sequence shown here is derived from an EMBL/GenBank/DDBJ whole genome shotgun (WGS) entry which is preliminary data.</text>
</comment>